<dbReference type="InParanoid" id="A0A316YJY7"/>
<gene>
    <name evidence="1" type="ORF">FA10DRAFT_268052</name>
</gene>
<dbReference type="RefSeq" id="XP_025376709.1">
    <property type="nucleotide sequence ID" value="XM_025522157.1"/>
</dbReference>
<dbReference type="AlphaFoldDB" id="A0A316YJY7"/>
<dbReference type="GeneID" id="37044073"/>
<dbReference type="InterPro" id="IPR010371">
    <property type="entry name" value="YBR137W-like"/>
</dbReference>
<dbReference type="GO" id="GO:0072380">
    <property type="term" value="C:TRC complex"/>
    <property type="evidence" value="ECO:0007669"/>
    <property type="project" value="TreeGrafter"/>
</dbReference>
<dbReference type="PANTHER" id="PTHR28255:SF1">
    <property type="entry name" value="UPF0303 PROTEIN YBR137W"/>
    <property type="match status" value="1"/>
</dbReference>
<dbReference type="GO" id="GO:0006620">
    <property type="term" value="P:post-translational protein targeting to endoplasmic reticulum membrane"/>
    <property type="evidence" value="ECO:0007669"/>
    <property type="project" value="TreeGrafter"/>
</dbReference>
<evidence type="ECO:0008006" key="3">
    <source>
        <dbReference type="Google" id="ProtNLM"/>
    </source>
</evidence>
<dbReference type="Proteomes" id="UP000245768">
    <property type="component" value="Unassembled WGS sequence"/>
</dbReference>
<keyword evidence="2" id="KW-1185">Reference proteome</keyword>
<dbReference type="InterPro" id="IPR038084">
    <property type="entry name" value="PduO/GlcC-like_sf"/>
</dbReference>
<dbReference type="STRING" id="215250.A0A316YJY7"/>
<evidence type="ECO:0000313" key="2">
    <source>
        <dbReference type="Proteomes" id="UP000245768"/>
    </source>
</evidence>
<dbReference type="Pfam" id="PF03928">
    <property type="entry name" value="HbpS-like"/>
    <property type="match status" value="1"/>
</dbReference>
<organism evidence="1 2">
    <name type="scientific">Acaromyces ingoldii</name>
    <dbReference type="NCBI Taxonomy" id="215250"/>
    <lineage>
        <taxon>Eukaryota</taxon>
        <taxon>Fungi</taxon>
        <taxon>Dikarya</taxon>
        <taxon>Basidiomycota</taxon>
        <taxon>Ustilaginomycotina</taxon>
        <taxon>Exobasidiomycetes</taxon>
        <taxon>Exobasidiales</taxon>
        <taxon>Cryptobasidiaceae</taxon>
        <taxon>Acaromyces</taxon>
    </lineage>
</organism>
<dbReference type="OrthoDB" id="2209940at2759"/>
<dbReference type="PANTHER" id="PTHR28255">
    <property type="match status" value="1"/>
</dbReference>
<proteinExistence type="predicted"/>
<sequence>MHQGITKPIGDLFSSASGDAAAVAQQIRKQEAELTLPRVDEQTALEIETQIRSLYTSTLLAGQPDKAKHQGIAFAVELFGGMRLAAGTIGPGVTPGNWTWIERKINTVRLHHKSSFLTGRELVTKGRDINSLGPDFAAHGGAFPIRVTSCTYPIGAVAVSGLAQEVDHWLVTQALCNVIDGQKA</sequence>
<dbReference type="EMBL" id="KZ819637">
    <property type="protein sequence ID" value="PWN89511.1"/>
    <property type="molecule type" value="Genomic_DNA"/>
</dbReference>
<accession>A0A316YJY7</accession>
<reference evidence="1 2" key="1">
    <citation type="journal article" date="2018" name="Mol. Biol. Evol.">
        <title>Broad Genomic Sampling Reveals a Smut Pathogenic Ancestry of the Fungal Clade Ustilaginomycotina.</title>
        <authorList>
            <person name="Kijpornyongpan T."/>
            <person name="Mondo S.J."/>
            <person name="Barry K."/>
            <person name="Sandor L."/>
            <person name="Lee J."/>
            <person name="Lipzen A."/>
            <person name="Pangilinan J."/>
            <person name="LaButti K."/>
            <person name="Hainaut M."/>
            <person name="Henrissat B."/>
            <person name="Grigoriev I.V."/>
            <person name="Spatafora J.W."/>
            <person name="Aime M.C."/>
        </authorList>
    </citation>
    <scope>NUCLEOTIDE SEQUENCE [LARGE SCALE GENOMIC DNA]</scope>
    <source>
        <strain evidence="1 2">MCA 4198</strain>
    </source>
</reference>
<protein>
    <recommendedName>
        <fullName evidence="3">Heme-degrading domain-containing protein</fullName>
    </recommendedName>
</protein>
<dbReference type="Gene3D" id="3.30.450.150">
    <property type="entry name" value="Haem-degrading domain"/>
    <property type="match status" value="1"/>
</dbReference>
<name>A0A316YJY7_9BASI</name>
<dbReference type="SUPFAM" id="SSF143744">
    <property type="entry name" value="GlcG-like"/>
    <property type="match status" value="1"/>
</dbReference>
<evidence type="ECO:0000313" key="1">
    <source>
        <dbReference type="EMBL" id="PWN89511.1"/>
    </source>
</evidence>
<dbReference type="InterPro" id="IPR005624">
    <property type="entry name" value="PduO/GlcC-like"/>
</dbReference>